<dbReference type="InterPro" id="IPR050428">
    <property type="entry name" value="TCS_sensor_his_kinase"/>
</dbReference>
<keyword evidence="9" id="KW-0902">Two-component regulatory system</keyword>
<keyword evidence="10 11" id="KW-0472">Membrane</keyword>
<dbReference type="Proteomes" id="UP001165492">
    <property type="component" value="Unassembled WGS sequence"/>
</dbReference>
<dbReference type="SUPFAM" id="SSF55874">
    <property type="entry name" value="ATPase domain of HSP90 chaperone/DNA topoisomerase II/histidine kinase"/>
    <property type="match status" value="1"/>
</dbReference>
<dbReference type="Gene3D" id="1.10.287.130">
    <property type="match status" value="1"/>
</dbReference>
<dbReference type="InterPro" id="IPR003661">
    <property type="entry name" value="HisK_dim/P_dom"/>
</dbReference>
<keyword evidence="6 11" id="KW-0812">Transmembrane</keyword>
<evidence type="ECO:0000256" key="6">
    <source>
        <dbReference type="ARBA" id="ARBA00022692"/>
    </source>
</evidence>
<dbReference type="PANTHER" id="PTHR45436">
    <property type="entry name" value="SENSOR HISTIDINE KINASE YKOH"/>
    <property type="match status" value="1"/>
</dbReference>
<dbReference type="InterPro" id="IPR003660">
    <property type="entry name" value="HAMP_dom"/>
</dbReference>
<evidence type="ECO:0000256" key="7">
    <source>
        <dbReference type="ARBA" id="ARBA00022777"/>
    </source>
</evidence>
<dbReference type="Gene3D" id="6.10.340.10">
    <property type="match status" value="1"/>
</dbReference>
<protein>
    <recommendedName>
        <fullName evidence="3">histidine kinase</fullName>
        <ecNumber evidence="3">2.7.13.3</ecNumber>
    </recommendedName>
</protein>
<organism evidence="14 15">
    <name type="scientific">Pelosinus baikalensis</name>
    <dbReference type="NCBI Taxonomy" id="2892015"/>
    <lineage>
        <taxon>Bacteria</taxon>
        <taxon>Bacillati</taxon>
        <taxon>Bacillota</taxon>
        <taxon>Negativicutes</taxon>
        <taxon>Selenomonadales</taxon>
        <taxon>Sporomusaceae</taxon>
        <taxon>Pelosinus</taxon>
    </lineage>
</organism>
<comment type="caution">
    <text evidence="14">The sequence shown here is derived from an EMBL/GenBank/DDBJ whole genome shotgun (WGS) entry which is preliminary data.</text>
</comment>
<dbReference type="PROSITE" id="PS50109">
    <property type="entry name" value="HIS_KIN"/>
    <property type="match status" value="1"/>
</dbReference>
<dbReference type="SUPFAM" id="SSF158472">
    <property type="entry name" value="HAMP domain-like"/>
    <property type="match status" value="1"/>
</dbReference>
<evidence type="ECO:0000256" key="11">
    <source>
        <dbReference type="SAM" id="Phobius"/>
    </source>
</evidence>
<dbReference type="GO" id="GO:0016301">
    <property type="term" value="F:kinase activity"/>
    <property type="evidence" value="ECO:0007669"/>
    <property type="project" value="UniProtKB-KW"/>
</dbReference>
<keyword evidence="7 14" id="KW-0418">Kinase</keyword>
<feature type="transmembrane region" description="Helical" evidence="11">
    <location>
        <begin position="72"/>
        <end position="92"/>
    </location>
</feature>
<dbReference type="SUPFAM" id="SSF47384">
    <property type="entry name" value="Homodimeric domain of signal transducing histidine kinase"/>
    <property type="match status" value="1"/>
</dbReference>
<proteinExistence type="predicted"/>
<evidence type="ECO:0000256" key="9">
    <source>
        <dbReference type="ARBA" id="ARBA00023012"/>
    </source>
</evidence>
<evidence type="ECO:0000256" key="8">
    <source>
        <dbReference type="ARBA" id="ARBA00022989"/>
    </source>
</evidence>
<dbReference type="Pfam" id="PF00672">
    <property type="entry name" value="HAMP"/>
    <property type="match status" value="1"/>
</dbReference>
<comment type="subcellular location">
    <subcellularLocation>
        <location evidence="2">Membrane</location>
    </subcellularLocation>
</comment>
<dbReference type="InterPro" id="IPR003594">
    <property type="entry name" value="HATPase_dom"/>
</dbReference>
<dbReference type="RefSeq" id="WP_229536810.1">
    <property type="nucleotide sequence ID" value="NZ_JAJHJB010000042.1"/>
</dbReference>
<dbReference type="InterPro" id="IPR036097">
    <property type="entry name" value="HisK_dim/P_sf"/>
</dbReference>
<keyword evidence="5" id="KW-0808">Transferase</keyword>
<dbReference type="Pfam" id="PF00512">
    <property type="entry name" value="HisKA"/>
    <property type="match status" value="1"/>
</dbReference>
<dbReference type="SMART" id="SM00388">
    <property type="entry name" value="HisKA"/>
    <property type="match status" value="1"/>
</dbReference>
<evidence type="ECO:0000256" key="1">
    <source>
        <dbReference type="ARBA" id="ARBA00000085"/>
    </source>
</evidence>
<evidence type="ECO:0000256" key="5">
    <source>
        <dbReference type="ARBA" id="ARBA00022679"/>
    </source>
</evidence>
<dbReference type="CDD" id="cd00075">
    <property type="entry name" value="HATPase"/>
    <property type="match status" value="1"/>
</dbReference>
<evidence type="ECO:0000256" key="2">
    <source>
        <dbReference type="ARBA" id="ARBA00004370"/>
    </source>
</evidence>
<evidence type="ECO:0000256" key="3">
    <source>
        <dbReference type="ARBA" id="ARBA00012438"/>
    </source>
</evidence>
<dbReference type="CDD" id="cd00082">
    <property type="entry name" value="HisKA"/>
    <property type="match status" value="1"/>
</dbReference>
<dbReference type="Gene3D" id="3.30.565.10">
    <property type="entry name" value="Histidine kinase-like ATPase, C-terminal domain"/>
    <property type="match status" value="1"/>
</dbReference>
<evidence type="ECO:0000259" key="13">
    <source>
        <dbReference type="PROSITE" id="PS50885"/>
    </source>
</evidence>
<reference evidence="14" key="1">
    <citation type="submission" date="2021-11" db="EMBL/GenBank/DDBJ databases">
        <title>Description of a new species Pelosinus isolated from the bottom sediments of Lake Baikal.</title>
        <authorList>
            <person name="Zakharyuk A."/>
        </authorList>
    </citation>
    <scope>NUCLEOTIDE SEQUENCE</scope>
    <source>
        <strain evidence="14">Bkl1</strain>
    </source>
</reference>
<feature type="domain" description="HAMP" evidence="13">
    <location>
        <begin position="93"/>
        <end position="145"/>
    </location>
</feature>
<dbReference type="PANTHER" id="PTHR45436:SF5">
    <property type="entry name" value="SENSOR HISTIDINE KINASE TRCS"/>
    <property type="match status" value="1"/>
</dbReference>
<dbReference type="SMART" id="SM00304">
    <property type="entry name" value="HAMP"/>
    <property type="match status" value="1"/>
</dbReference>
<gene>
    <name evidence="14" type="ORF">LMF89_21290</name>
</gene>
<keyword evidence="8 11" id="KW-1133">Transmembrane helix</keyword>
<evidence type="ECO:0000313" key="14">
    <source>
        <dbReference type="EMBL" id="MCC5467874.1"/>
    </source>
</evidence>
<dbReference type="PRINTS" id="PR00344">
    <property type="entry name" value="BCTRLSENSOR"/>
</dbReference>
<feature type="transmembrane region" description="Helical" evidence="11">
    <location>
        <begin position="12"/>
        <end position="31"/>
    </location>
</feature>
<dbReference type="Pfam" id="PF02518">
    <property type="entry name" value="HATPase_c"/>
    <property type="match status" value="1"/>
</dbReference>
<evidence type="ECO:0000256" key="10">
    <source>
        <dbReference type="ARBA" id="ARBA00023136"/>
    </source>
</evidence>
<dbReference type="CDD" id="cd06225">
    <property type="entry name" value="HAMP"/>
    <property type="match status" value="1"/>
</dbReference>
<evidence type="ECO:0000259" key="12">
    <source>
        <dbReference type="PROSITE" id="PS50109"/>
    </source>
</evidence>
<dbReference type="SMART" id="SM00387">
    <property type="entry name" value="HATPase_c"/>
    <property type="match status" value="1"/>
</dbReference>
<dbReference type="PROSITE" id="PS50885">
    <property type="entry name" value="HAMP"/>
    <property type="match status" value="1"/>
</dbReference>
<dbReference type="EC" id="2.7.13.3" evidence="3"/>
<dbReference type="EMBL" id="JAJHJB010000042">
    <property type="protein sequence ID" value="MCC5467874.1"/>
    <property type="molecule type" value="Genomic_DNA"/>
</dbReference>
<dbReference type="InterPro" id="IPR005467">
    <property type="entry name" value="His_kinase_dom"/>
</dbReference>
<dbReference type="InterPro" id="IPR036890">
    <property type="entry name" value="HATPase_C_sf"/>
</dbReference>
<evidence type="ECO:0000256" key="4">
    <source>
        <dbReference type="ARBA" id="ARBA00022553"/>
    </source>
</evidence>
<feature type="domain" description="Histidine kinase" evidence="12">
    <location>
        <begin position="153"/>
        <end position="368"/>
    </location>
</feature>
<dbReference type="InterPro" id="IPR004358">
    <property type="entry name" value="Sig_transdc_His_kin-like_C"/>
</dbReference>
<evidence type="ECO:0000313" key="15">
    <source>
        <dbReference type="Proteomes" id="UP001165492"/>
    </source>
</evidence>
<keyword evidence="15" id="KW-1185">Reference proteome</keyword>
<name>A0ABS8I0J5_9FIRM</name>
<keyword evidence="4" id="KW-0597">Phosphoprotein</keyword>
<comment type="catalytic activity">
    <reaction evidence="1">
        <text>ATP + protein L-histidine = ADP + protein N-phospho-L-histidine.</text>
        <dbReference type="EC" id="2.7.13.3"/>
    </reaction>
</comment>
<sequence length="376" mass="40683">MGSLLIRVMVTFFVTTVTVVVGLILVVNYQVSENFNSYLYMSGMHGMMMNHGNMASMMGLPEKQFMISLKQSLLLAAGGMLLIGAGVSYYLARNIATPVIDLNRAVNAVAAGNLDAAVTVGRQDEVGQLAMAFNAMTAKLKSNTVLRQRFLAGIAHELRTPLTILKANLEGISDGVITPDVEQMSSLTEEVDRLTKLVGELRDLSLLEAGQLQPEFALLDLTQLLRQIVGKIKLLASEKRISLRIETDDRVSVIWADGDMVNQMVYNLVLNAIKYTPDGGQITIAATTKNGMIEIAVTDTGIGIAVEDVEHVFDYFYRVDPARTKASGGTGLGLALVKQMALAHGGQVKVKSKIDKGSTFTVLLPADLHQKRTVSP</sequence>
<accession>A0ABS8I0J5</accession>